<reference evidence="2" key="2">
    <citation type="submission" date="2020-06" db="EMBL/GenBank/DDBJ databases">
        <authorList>
            <person name="Sheffer M."/>
        </authorList>
    </citation>
    <scope>NUCLEOTIDE SEQUENCE</scope>
</reference>
<evidence type="ECO:0000256" key="1">
    <source>
        <dbReference type="SAM" id="MobiDB-lite"/>
    </source>
</evidence>
<reference evidence="2" key="1">
    <citation type="journal article" date="2020" name="bioRxiv">
        <title>Chromosome-level reference genome of the European wasp spider Argiope bruennichi: a resource for studies on range expansion and evolutionary adaptation.</title>
        <authorList>
            <person name="Sheffer M.M."/>
            <person name="Hoppe A."/>
            <person name="Krehenwinkel H."/>
            <person name="Uhl G."/>
            <person name="Kuss A.W."/>
            <person name="Jensen L."/>
            <person name="Jensen C."/>
            <person name="Gillespie R.G."/>
            <person name="Hoff K.J."/>
            <person name="Prost S."/>
        </authorList>
    </citation>
    <scope>NUCLEOTIDE SEQUENCE</scope>
</reference>
<comment type="caution">
    <text evidence="2">The sequence shown here is derived from an EMBL/GenBank/DDBJ whole genome shotgun (WGS) entry which is preliminary data.</text>
</comment>
<feature type="compositionally biased region" description="Polar residues" evidence="1">
    <location>
        <begin position="301"/>
        <end position="311"/>
    </location>
</feature>
<dbReference type="InterPro" id="IPR027417">
    <property type="entry name" value="P-loop_NTPase"/>
</dbReference>
<sequence>MMQDLTQDDDSTMLRFDSSTSLGEPSQQPLPGKCYSYPLSSLFPRNNAPYYAFDETADGMQATCSPPLCEKDPYADVFPGFNSQTPSRLYDNGLTRTLSGGHSDRLSGTFPNESLYNSESFLKLPTENSGLDMKFPTQTRYDCGSDIKLPTQACYGSGLDRTFPTETCYGSGLDRTFPTETCYGSGLDRTFPTETCYGSGLDRTSGFDRTFPTETCYSSGFDGRFPIQTCYGSGLDGPFPTQSCYHNELRITIPDQTYCNSGSDITHPYQTCHDGGLLKTSTSKFQHFNQVEPFSRRLRVNTGSQKSPAQHSESEVPPPFPNPCAKRNTKSTFQEQNLINEHATGTFQDNSIFNNTSFDRNRWYRLPSKLLKGDKKLKAQIKSISQLEDPIPLNIFLSGTPFCGQLHLLKKFLKKHVELPKNYDFNQGFIALMAAYGREMSIKFSIIKNLNLCHEELQLTSENRKRVLVLVYNLKLPFTLFEIDRYVMIYKQYFIESQVPIVLVGKTTGSKISTEEGGSRYLSNYKGGSDVWSAHSSVMKAYCKCSQKTGENVDKVFFLAIKSALEI</sequence>
<accession>A0A8T0FE08</accession>
<gene>
    <name evidence="2" type="ORF">HNY73_007459</name>
</gene>
<protein>
    <submittedName>
        <fullName evidence="2">Uncharacterized protein</fullName>
    </submittedName>
</protein>
<keyword evidence="3" id="KW-1185">Reference proteome</keyword>
<feature type="region of interest" description="Disordered" evidence="1">
    <location>
        <begin position="1"/>
        <end position="31"/>
    </location>
</feature>
<organism evidence="2 3">
    <name type="scientific">Argiope bruennichi</name>
    <name type="common">Wasp spider</name>
    <name type="synonym">Aranea bruennichi</name>
    <dbReference type="NCBI Taxonomy" id="94029"/>
    <lineage>
        <taxon>Eukaryota</taxon>
        <taxon>Metazoa</taxon>
        <taxon>Ecdysozoa</taxon>
        <taxon>Arthropoda</taxon>
        <taxon>Chelicerata</taxon>
        <taxon>Arachnida</taxon>
        <taxon>Araneae</taxon>
        <taxon>Araneomorphae</taxon>
        <taxon>Entelegynae</taxon>
        <taxon>Araneoidea</taxon>
        <taxon>Araneidae</taxon>
        <taxon>Argiope</taxon>
    </lineage>
</organism>
<dbReference type="AlphaFoldDB" id="A0A8T0FE08"/>
<dbReference type="Gene3D" id="3.40.50.300">
    <property type="entry name" value="P-loop containing nucleotide triphosphate hydrolases"/>
    <property type="match status" value="1"/>
</dbReference>
<name>A0A8T0FE08_ARGBR</name>
<feature type="compositionally biased region" description="Polar residues" evidence="1">
    <location>
        <begin position="17"/>
        <end position="29"/>
    </location>
</feature>
<evidence type="ECO:0000313" key="3">
    <source>
        <dbReference type="Proteomes" id="UP000807504"/>
    </source>
</evidence>
<dbReference type="Proteomes" id="UP000807504">
    <property type="component" value="Unassembled WGS sequence"/>
</dbReference>
<dbReference type="EMBL" id="JABXBU010000012">
    <property type="protein sequence ID" value="KAF8789527.1"/>
    <property type="molecule type" value="Genomic_DNA"/>
</dbReference>
<feature type="compositionally biased region" description="Acidic residues" evidence="1">
    <location>
        <begin position="1"/>
        <end position="11"/>
    </location>
</feature>
<feature type="region of interest" description="Disordered" evidence="1">
    <location>
        <begin position="297"/>
        <end position="328"/>
    </location>
</feature>
<evidence type="ECO:0000313" key="2">
    <source>
        <dbReference type="EMBL" id="KAF8789527.1"/>
    </source>
</evidence>
<proteinExistence type="predicted"/>